<dbReference type="PROSITE" id="PS51257">
    <property type="entry name" value="PROKAR_LIPOPROTEIN"/>
    <property type="match status" value="1"/>
</dbReference>
<evidence type="ECO:0000256" key="3">
    <source>
        <dbReference type="ARBA" id="ARBA00022448"/>
    </source>
</evidence>
<sequence>MNTTRRAFLGGMGLLALSACDVPRGTAGGTAWEFTDDRGKKAGRPARPQRVVAQITAAAALWDLGIRPVGVFGPQKRPDGSAEAMIGNVDLSTTQSVGTTYGEFNVDKFLSLRPDLLVTVMYGEELWYVPKEPTPTIESVAPIVGLRLNGRSARTNIESFVKLAEALGADVKAPAVVQAKAEFDRAAEELTAKAKSGVKALFVSATKDKLYIATPEYHGDLKLFKELGVDVVVPNAGKDAFETLSWEQADRYQADVVLVDNRAATSMPRAELNAIPTWARHPAVKAGQVFDWAAETPYSYNRLAPVLRALSESLAKARRV</sequence>
<evidence type="ECO:0000256" key="4">
    <source>
        <dbReference type="ARBA" id="ARBA00022729"/>
    </source>
</evidence>
<reference evidence="7" key="1">
    <citation type="journal article" date="2019" name="Int. J. Syst. Evol. Microbiol.">
        <title>The Global Catalogue of Microorganisms (GCM) 10K type strain sequencing project: providing services to taxonomists for standard genome sequencing and annotation.</title>
        <authorList>
            <consortium name="The Broad Institute Genomics Platform"/>
            <consortium name="The Broad Institute Genome Sequencing Center for Infectious Disease"/>
            <person name="Wu L."/>
            <person name="Ma J."/>
        </authorList>
    </citation>
    <scope>NUCLEOTIDE SEQUENCE [LARGE SCALE GENOMIC DNA]</scope>
    <source>
        <strain evidence="7">JCM 17342</strain>
    </source>
</reference>
<evidence type="ECO:0000256" key="2">
    <source>
        <dbReference type="ARBA" id="ARBA00008814"/>
    </source>
</evidence>
<feature type="domain" description="Fe/B12 periplasmic-binding" evidence="5">
    <location>
        <begin position="49"/>
        <end position="320"/>
    </location>
</feature>
<name>A0ABP7TWS4_9PSEU</name>
<keyword evidence="3" id="KW-0813">Transport</keyword>
<dbReference type="EMBL" id="BAABAL010000021">
    <property type="protein sequence ID" value="GAA4032436.1"/>
    <property type="molecule type" value="Genomic_DNA"/>
</dbReference>
<protein>
    <submittedName>
        <fullName evidence="6">ABC transporter substrate-binding protein</fullName>
    </submittedName>
</protein>
<dbReference type="PROSITE" id="PS50983">
    <property type="entry name" value="FE_B12_PBP"/>
    <property type="match status" value="1"/>
</dbReference>
<dbReference type="InterPro" id="IPR006311">
    <property type="entry name" value="TAT_signal"/>
</dbReference>
<proteinExistence type="inferred from homology"/>
<dbReference type="PANTHER" id="PTHR30532">
    <property type="entry name" value="IRON III DICITRATE-BINDING PERIPLASMIC PROTEIN"/>
    <property type="match status" value="1"/>
</dbReference>
<accession>A0ABP7TWS4</accession>
<dbReference type="PANTHER" id="PTHR30532:SF24">
    <property type="entry name" value="FERRIC ENTEROBACTIN-BINDING PERIPLASMIC PROTEIN FEPB"/>
    <property type="match status" value="1"/>
</dbReference>
<evidence type="ECO:0000256" key="1">
    <source>
        <dbReference type="ARBA" id="ARBA00004196"/>
    </source>
</evidence>
<dbReference type="Proteomes" id="UP001501747">
    <property type="component" value="Unassembled WGS sequence"/>
</dbReference>
<comment type="similarity">
    <text evidence="2">Belongs to the bacterial solute-binding protein 8 family.</text>
</comment>
<gene>
    <name evidence="6" type="ORF">GCM10022247_66830</name>
</gene>
<organism evidence="6 7">
    <name type="scientific">Allokutzneria multivorans</name>
    <dbReference type="NCBI Taxonomy" id="1142134"/>
    <lineage>
        <taxon>Bacteria</taxon>
        <taxon>Bacillati</taxon>
        <taxon>Actinomycetota</taxon>
        <taxon>Actinomycetes</taxon>
        <taxon>Pseudonocardiales</taxon>
        <taxon>Pseudonocardiaceae</taxon>
        <taxon>Allokutzneria</taxon>
    </lineage>
</organism>
<dbReference type="RefSeq" id="WP_344884114.1">
    <property type="nucleotide sequence ID" value="NZ_BAABAL010000021.1"/>
</dbReference>
<evidence type="ECO:0000259" key="5">
    <source>
        <dbReference type="PROSITE" id="PS50983"/>
    </source>
</evidence>
<dbReference type="InterPro" id="IPR051313">
    <property type="entry name" value="Bact_iron-sidero_bind"/>
</dbReference>
<keyword evidence="4" id="KW-0732">Signal</keyword>
<dbReference type="Gene3D" id="3.40.50.1980">
    <property type="entry name" value="Nitrogenase molybdenum iron protein domain"/>
    <property type="match status" value="2"/>
</dbReference>
<comment type="subcellular location">
    <subcellularLocation>
        <location evidence="1">Cell envelope</location>
    </subcellularLocation>
</comment>
<comment type="caution">
    <text evidence="6">The sequence shown here is derived from an EMBL/GenBank/DDBJ whole genome shotgun (WGS) entry which is preliminary data.</text>
</comment>
<evidence type="ECO:0000313" key="7">
    <source>
        <dbReference type="Proteomes" id="UP001501747"/>
    </source>
</evidence>
<dbReference type="InterPro" id="IPR002491">
    <property type="entry name" value="ABC_transptr_periplasmic_BD"/>
</dbReference>
<keyword evidence="7" id="KW-1185">Reference proteome</keyword>
<dbReference type="Pfam" id="PF01497">
    <property type="entry name" value="Peripla_BP_2"/>
    <property type="match status" value="1"/>
</dbReference>
<dbReference type="PROSITE" id="PS51318">
    <property type="entry name" value="TAT"/>
    <property type="match status" value="1"/>
</dbReference>
<evidence type="ECO:0000313" key="6">
    <source>
        <dbReference type="EMBL" id="GAA4032436.1"/>
    </source>
</evidence>
<dbReference type="SUPFAM" id="SSF53807">
    <property type="entry name" value="Helical backbone' metal receptor"/>
    <property type="match status" value="1"/>
</dbReference>